<dbReference type="PANTHER" id="PTHR11214:SF3">
    <property type="entry name" value="BETA-1,3-GALACTOSYLTRANSFERASE 6"/>
    <property type="match status" value="1"/>
</dbReference>
<dbReference type="SUPFAM" id="SSF53448">
    <property type="entry name" value="Nucleotide-diphospho-sugar transferases"/>
    <property type="match status" value="1"/>
</dbReference>
<evidence type="ECO:0000313" key="11">
    <source>
        <dbReference type="EnsemblMetazoa" id="CLYHEMP015766.3"/>
    </source>
</evidence>
<evidence type="ECO:0000256" key="6">
    <source>
        <dbReference type="ARBA" id="ARBA00022968"/>
    </source>
</evidence>
<evidence type="ECO:0000256" key="9">
    <source>
        <dbReference type="ARBA" id="ARBA00023136"/>
    </source>
</evidence>
<keyword evidence="4" id="KW-0808">Transferase</keyword>
<dbReference type="GO" id="GO:0016758">
    <property type="term" value="F:hexosyltransferase activity"/>
    <property type="evidence" value="ECO:0007669"/>
    <property type="project" value="InterPro"/>
</dbReference>
<dbReference type="GO" id="GO:0000139">
    <property type="term" value="C:Golgi membrane"/>
    <property type="evidence" value="ECO:0007669"/>
    <property type="project" value="UniProtKB-SubCell"/>
</dbReference>
<protein>
    <recommendedName>
        <fullName evidence="10">Hexosyltransferase</fullName>
        <ecNumber evidence="10">2.4.1.-</ecNumber>
    </recommendedName>
</protein>
<dbReference type="Gene3D" id="3.90.550.50">
    <property type="match status" value="1"/>
</dbReference>
<keyword evidence="5" id="KW-0812">Transmembrane</keyword>
<dbReference type="GO" id="GO:0006493">
    <property type="term" value="P:protein O-linked glycosylation"/>
    <property type="evidence" value="ECO:0007669"/>
    <property type="project" value="TreeGrafter"/>
</dbReference>
<dbReference type="EC" id="2.4.1.-" evidence="10"/>
<dbReference type="Pfam" id="PF01762">
    <property type="entry name" value="Galactosyl_T"/>
    <property type="match status" value="1"/>
</dbReference>
<comment type="subcellular location">
    <subcellularLocation>
        <location evidence="1 10">Golgi apparatus membrane</location>
        <topology evidence="1 10">Single-pass type II membrane protein</topology>
    </subcellularLocation>
</comment>
<accession>A0A7M5X0X1</accession>
<organism evidence="11 12">
    <name type="scientific">Clytia hemisphaerica</name>
    <dbReference type="NCBI Taxonomy" id="252671"/>
    <lineage>
        <taxon>Eukaryota</taxon>
        <taxon>Metazoa</taxon>
        <taxon>Cnidaria</taxon>
        <taxon>Hydrozoa</taxon>
        <taxon>Hydroidolina</taxon>
        <taxon>Leptothecata</taxon>
        <taxon>Obeliida</taxon>
        <taxon>Clytiidae</taxon>
        <taxon>Clytia</taxon>
    </lineage>
</organism>
<keyword evidence="9" id="KW-0472">Membrane</keyword>
<name>A0A7M5X0X1_9CNID</name>
<keyword evidence="12" id="KW-1185">Reference proteome</keyword>
<evidence type="ECO:0000256" key="4">
    <source>
        <dbReference type="ARBA" id="ARBA00022679"/>
    </source>
</evidence>
<proteinExistence type="inferred from homology"/>
<dbReference type="InterPro" id="IPR002659">
    <property type="entry name" value="Glyco_trans_31"/>
</dbReference>
<evidence type="ECO:0000256" key="1">
    <source>
        <dbReference type="ARBA" id="ARBA00004323"/>
    </source>
</evidence>
<evidence type="ECO:0000313" key="12">
    <source>
        <dbReference type="Proteomes" id="UP000594262"/>
    </source>
</evidence>
<sequence>MLHVGTYEVIYRGQVVFNVGYVNKTHKISHKLREEMKHHGDLIVGDVKESFYTLSKKLSIGIDWLHRNLVFDFVLKTDDDVFINIPKVLKALNTLPSHIQYFGHVMWRQPVERKGRYKLTPDEFKHDRFDPYCSGGGFIVRQGVIEKIAWYLVFNRPLKYEDAYFGSLAFKAGVVPSKAYDKYFLMRNHKCIYHGRDVSIAQEWTLGV</sequence>
<evidence type="ECO:0000256" key="7">
    <source>
        <dbReference type="ARBA" id="ARBA00022989"/>
    </source>
</evidence>
<comment type="similarity">
    <text evidence="2 10">Belongs to the glycosyltransferase 31 family.</text>
</comment>
<dbReference type="InterPro" id="IPR029044">
    <property type="entry name" value="Nucleotide-diphossugar_trans"/>
</dbReference>
<dbReference type="AlphaFoldDB" id="A0A7M5X0X1"/>
<reference evidence="11" key="1">
    <citation type="submission" date="2021-01" db="UniProtKB">
        <authorList>
            <consortium name="EnsemblMetazoa"/>
        </authorList>
    </citation>
    <scope>IDENTIFICATION</scope>
</reference>
<dbReference type="RefSeq" id="XP_066932653.1">
    <property type="nucleotide sequence ID" value="XM_067076552.1"/>
</dbReference>
<dbReference type="GeneID" id="136820365"/>
<evidence type="ECO:0000256" key="8">
    <source>
        <dbReference type="ARBA" id="ARBA00023034"/>
    </source>
</evidence>
<keyword evidence="8 10" id="KW-0333">Golgi apparatus</keyword>
<dbReference type="PANTHER" id="PTHR11214">
    <property type="entry name" value="BETA-1,3-N-ACETYLGLUCOSAMINYLTRANSFERASE"/>
    <property type="match status" value="1"/>
</dbReference>
<evidence type="ECO:0000256" key="3">
    <source>
        <dbReference type="ARBA" id="ARBA00022676"/>
    </source>
</evidence>
<keyword evidence="6" id="KW-0735">Signal-anchor</keyword>
<evidence type="ECO:0000256" key="5">
    <source>
        <dbReference type="ARBA" id="ARBA00022692"/>
    </source>
</evidence>
<evidence type="ECO:0000256" key="2">
    <source>
        <dbReference type="ARBA" id="ARBA00008661"/>
    </source>
</evidence>
<dbReference type="Proteomes" id="UP000594262">
    <property type="component" value="Unplaced"/>
</dbReference>
<keyword evidence="3 10" id="KW-0328">Glycosyltransferase</keyword>
<evidence type="ECO:0000256" key="10">
    <source>
        <dbReference type="RuleBase" id="RU363063"/>
    </source>
</evidence>
<dbReference type="EnsemblMetazoa" id="CLYHEMT015766.3">
    <property type="protein sequence ID" value="CLYHEMP015766.3"/>
    <property type="gene ID" value="CLYHEMG015766"/>
</dbReference>
<keyword evidence="7" id="KW-1133">Transmembrane helix</keyword>
<dbReference type="OrthoDB" id="9982951at2759"/>